<dbReference type="InterPro" id="IPR011042">
    <property type="entry name" value="6-blade_b-propeller_TolB-like"/>
</dbReference>
<dbReference type="AlphaFoldDB" id="A0ABD4TGV2"/>
<reference evidence="2 3" key="1">
    <citation type="submission" date="2018-05" db="EMBL/GenBank/DDBJ databases">
        <title>Isolation and characterization of genus Methanoculleus species and their viruses from deep sea marine sediment offshore southwestern Taiwan.</title>
        <authorList>
            <person name="Wei W.-H."/>
            <person name="Chen W.-C."/>
            <person name="Lai M.-C."/>
            <person name="Chen S.-C."/>
        </authorList>
    </citation>
    <scope>NUCLEOTIDE SEQUENCE [LARGE SCALE GENOMIC DNA]</scope>
    <source>
        <strain evidence="2 3">CWC-02</strain>
    </source>
</reference>
<dbReference type="SUPFAM" id="SSF82171">
    <property type="entry name" value="DPP6 N-terminal domain-like"/>
    <property type="match status" value="1"/>
</dbReference>
<sequence length="422" mass="44387">MSMKRLIGQMGIVAVIVIAVALAAGAAFAQPVPPGQTQVPGASAITSGPGDKEFPAISGDTVVWLDNTTGSVRVANASSGQTLTIPGDGTNATVAMREVDVSGNYVVWTGTRPMETSTDIYLYDTVAGSLTQVTNDSAFKMSPSVSGNVICWNAVNVTTGRGENHWYGIDTRDSGLLPGNTTSNRTSPAIGGDTVAWLDDSRVGGHFDVLWSSFPGGDPVRVSLTGNISSPPAVSSDGRRVVWLAEEGGLVSLYMAETGTREVRRIGGEGAMPFAPDVDVDYVVWTDYRNGNGDIYLYDIQTGRERQVTSDSAEQVYPAVSGSRIVWMGNDDGAWNIYLAEIGAGQQPTMTGTPAPTMAPGGQPPSYPIWRPPYPPAVQPTSIPTGQPTPSPTGQPTYTPTSTPTAQPTYTPTAQPTYYPTT</sequence>
<dbReference type="PANTHER" id="PTHR36842">
    <property type="entry name" value="PROTEIN TOLB HOMOLOG"/>
    <property type="match status" value="1"/>
</dbReference>
<gene>
    <name evidence="2" type="ORF">DIC75_10310</name>
</gene>
<dbReference type="Proteomes" id="UP001523230">
    <property type="component" value="Unassembled WGS sequence"/>
</dbReference>
<keyword evidence="3" id="KW-1185">Reference proteome</keyword>
<dbReference type="InterPro" id="IPR027618">
    <property type="entry name" value="Beta_prop_Msarc"/>
</dbReference>
<dbReference type="EMBL" id="QFDM01000003">
    <property type="protein sequence ID" value="MCM2466689.1"/>
    <property type="molecule type" value="Genomic_DNA"/>
</dbReference>
<name>A0ABD4TGV2_9EURY</name>
<comment type="caution">
    <text evidence="2">The sequence shown here is derived from an EMBL/GenBank/DDBJ whole genome shotgun (WGS) entry which is preliminary data.</text>
</comment>
<accession>A0ABD4TGV2</accession>
<evidence type="ECO:0000313" key="3">
    <source>
        <dbReference type="Proteomes" id="UP001523230"/>
    </source>
</evidence>
<dbReference type="PANTHER" id="PTHR36842:SF1">
    <property type="entry name" value="PROTEIN TOLB"/>
    <property type="match status" value="1"/>
</dbReference>
<feature type="region of interest" description="Disordered" evidence="1">
    <location>
        <begin position="348"/>
        <end position="422"/>
    </location>
</feature>
<dbReference type="NCBIfam" id="TIGR04275">
    <property type="entry name" value="beta_prop_Msarc"/>
    <property type="match status" value="3"/>
</dbReference>
<dbReference type="Gene3D" id="2.120.10.30">
    <property type="entry name" value="TolB, C-terminal domain"/>
    <property type="match status" value="1"/>
</dbReference>
<organism evidence="2 3">
    <name type="scientific">Methanoculleus oceani</name>
    <dbReference type="NCBI Taxonomy" id="2184756"/>
    <lineage>
        <taxon>Archaea</taxon>
        <taxon>Methanobacteriati</taxon>
        <taxon>Methanobacteriota</taxon>
        <taxon>Stenosarchaea group</taxon>
        <taxon>Methanomicrobia</taxon>
        <taxon>Methanomicrobiales</taxon>
        <taxon>Methanomicrobiaceae</taxon>
        <taxon>Methanoculleus</taxon>
    </lineage>
</organism>
<evidence type="ECO:0000313" key="2">
    <source>
        <dbReference type="EMBL" id="MCM2466689.1"/>
    </source>
</evidence>
<protein>
    <recommendedName>
        <fullName evidence="4">WD40-like Beta Propeller Repeat</fullName>
    </recommendedName>
</protein>
<proteinExistence type="predicted"/>
<feature type="compositionally biased region" description="Low complexity" evidence="1">
    <location>
        <begin position="348"/>
        <end position="361"/>
    </location>
</feature>
<feature type="compositionally biased region" description="Pro residues" evidence="1">
    <location>
        <begin position="362"/>
        <end position="378"/>
    </location>
</feature>
<evidence type="ECO:0000256" key="1">
    <source>
        <dbReference type="SAM" id="MobiDB-lite"/>
    </source>
</evidence>
<feature type="compositionally biased region" description="Low complexity" evidence="1">
    <location>
        <begin position="394"/>
        <end position="422"/>
    </location>
</feature>
<evidence type="ECO:0008006" key="4">
    <source>
        <dbReference type="Google" id="ProtNLM"/>
    </source>
</evidence>